<reference evidence="2" key="1">
    <citation type="submission" date="2022-02" db="EMBL/GenBank/DDBJ databases">
        <authorList>
            <person name="Henning P.M."/>
            <person name="McCubbin A.G."/>
            <person name="Shore J.S."/>
        </authorList>
    </citation>
    <scope>NUCLEOTIDE SEQUENCE</scope>
    <source>
        <strain evidence="2">F60SS</strain>
        <tissue evidence="2">Leaves</tissue>
    </source>
</reference>
<dbReference type="EMBL" id="JAKUCV010002007">
    <property type="protein sequence ID" value="KAJ4844244.1"/>
    <property type="molecule type" value="Genomic_DNA"/>
</dbReference>
<gene>
    <name evidence="2" type="ORF">Tsubulata_016984</name>
</gene>
<dbReference type="AlphaFoldDB" id="A0A9Q0JJT3"/>
<evidence type="ECO:0000313" key="2">
    <source>
        <dbReference type="EMBL" id="KAJ4844244.1"/>
    </source>
</evidence>
<evidence type="ECO:0000256" key="1">
    <source>
        <dbReference type="SAM" id="MobiDB-lite"/>
    </source>
</evidence>
<evidence type="ECO:0000313" key="3">
    <source>
        <dbReference type="Proteomes" id="UP001141552"/>
    </source>
</evidence>
<organism evidence="2 3">
    <name type="scientific">Turnera subulata</name>
    <dbReference type="NCBI Taxonomy" id="218843"/>
    <lineage>
        <taxon>Eukaryota</taxon>
        <taxon>Viridiplantae</taxon>
        <taxon>Streptophyta</taxon>
        <taxon>Embryophyta</taxon>
        <taxon>Tracheophyta</taxon>
        <taxon>Spermatophyta</taxon>
        <taxon>Magnoliopsida</taxon>
        <taxon>eudicotyledons</taxon>
        <taxon>Gunneridae</taxon>
        <taxon>Pentapetalae</taxon>
        <taxon>rosids</taxon>
        <taxon>fabids</taxon>
        <taxon>Malpighiales</taxon>
        <taxon>Passifloraceae</taxon>
        <taxon>Turnera</taxon>
    </lineage>
</organism>
<protein>
    <submittedName>
        <fullName evidence="2">Uncharacterized protein</fullName>
    </submittedName>
</protein>
<sequence length="97" mass="10952">MPLCYPFPRGWWRRSPGENGEASFTSSNGGMSSIDGRLWLIENLRNWVYSRVRVIGDGFRVDPGVSSRGGGRGQQTRGRDSQIPIRSNRWHADLFVA</sequence>
<proteinExistence type="predicted"/>
<name>A0A9Q0JJT3_9ROSI</name>
<reference evidence="2" key="2">
    <citation type="journal article" date="2023" name="Plants (Basel)">
        <title>Annotation of the Turnera subulata (Passifloraceae) Draft Genome Reveals the S-Locus Evolved after the Divergence of Turneroideae from Passifloroideae in a Stepwise Manner.</title>
        <authorList>
            <person name="Henning P.M."/>
            <person name="Roalson E.H."/>
            <person name="Mir W."/>
            <person name="McCubbin A.G."/>
            <person name="Shore J.S."/>
        </authorList>
    </citation>
    <scope>NUCLEOTIDE SEQUENCE</scope>
    <source>
        <strain evidence="2">F60SS</strain>
    </source>
</reference>
<comment type="caution">
    <text evidence="2">The sequence shown here is derived from an EMBL/GenBank/DDBJ whole genome shotgun (WGS) entry which is preliminary data.</text>
</comment>
<keyword evidence="3" id="KW-1185">Reference proteome</keyword>
<accession>A0A9Q0JJT3</accession>
<feature type="region of interest" description="Disordered" evidence="1">
    <location>
        <begin position="63"/>
        <end position="83"/>
    </location>
</feature>
<dbReference type="Proteomes" id="UP001141552">
    <property type="component" value="Unassembled WGS sequence"/>
</dbReference>